<dbReference type="SUPFAM" id="SSF52540">
    <property type="entry name" value="P-loop containing nucleoside triphosphate hydrolases"/>
    <property type="match status" value="1"/>
</dbReference>
<evidence type="ECO:0000313" key="10">
    <source>
        <dbReference type="EMBL" id="SEG00422.1"/>
    </source>
</evidence>
<dbReference type="InterPro" id="IPR000795">
    <property type="entry name" value="T_Tr_GTP-bd_dom"/>
</dbReference>
<dbReference type="InterPro" id="IPR050055">
    <property type="entry name" value="EF-Tu_GTPase"/>
</dbReference>
<dbReference type="RefSeq" id="WP_103896454.1">
    <property type="nucleotide sequence ID" value="NZ_FNUK01000020.1"/>
</dbReference>
<dbReference type="GO" id="GO:0001514">
    <property type="term" value="P:selenocysteine incorporation"/>
    <property type="evidence" value="ECO:0007669"/>
    <property type="project" value="InterPro"/>
</dbReference>
<dbReference type="PRINTS" id="PR00315">
    <property type="entry name" value="ELONGATNFCT"/>
</dbReference>
<dbReference type="InterPro" id="IPR015191">
    <property type="entry name" value="SelB_WHD4"/>
</dbReference>
<evidence type="ECO:0000256" key="7">
    <source>
        <dbReference type="ARBA" id="ARBA00025526"/>
    </source>
</evidence>
<dbReference type="InterPro" id="IPR036388">
    <property type="entry name" value="WH-like_DNA-bd_sf"/>
</dbReference>
<dbReference type="NCBIfam" id="TIGR00475">
    <property type="entry name" value="selB"/>
    <property type="match status" value="1"/>
</dbReference>
<dbReference type="InterPro" id="IPR015190">
    <property type="entry name" value="Elong_fac_SelB-wing-hlx_typ-2"/>
</dbReference>
<dbReference type="CDD" id="cd03696">
    <property type="entry name" value="SelB_II"/>
    <property type="match status" value="1"/>
</dbReference>
<dbReference type="Gene3D" id="1.10.10.10">
    <property type="entry name" value="Winged helix-like DNA-binding domain superfamily/Winged helix DNA-binding domain"/>
    <property type="match status" value="3"/>
</dbReference>
<dbReference type="SUPFAM" id="SSF50465">
    <property type="entry name" value="EF-Tu/eEF-1alpha/eIF2-gamma C-terminal domain"/>
    <property type="match status" value="1"/>
</dbReference>
<evidence type="ECO:0000256" key="8">
    <source>
        <dbReference type="ARBA" id="ARBA00031615"/>
    </source>
</evidence>
<protein>
    <recommendedName>
        <fullName evidence="2">Selenocysteine-specific elongation factor</fullName>
    </recommendedName>
    <alternativeName>
        <fullName evidence="8">SelB translation factor</fullName>
    </alternativeName>
</protein>
<comment type="subcellular location">
    <subcellularLocation>
        <location evidence="1">Cytoplasm</location>
    </subcellularLocation>
</comment>
<dbReference type="EMBL" id="FNUK01000020">
    <property type="protein sequence ID" value="SEG00422.1"/>
    <property type="molecule type" value="Genomic_DNA"/>
</dbReference>
<dbReference type="InterPro" id="IPR027417">
    <property type="entry name" value="P-loop_NTPase"/>
</dbReference>
<dbReference type="Pfam" id="PF25461">
    <property type="entry name" value="Beta-barrel_SelB"/>
    <property type="match status" value="1"/>
</dbReference>
<dbReference type="GO" id="GO:0003723">
    <property type="term" value="F:RNA binding"/>
    <property type="evidence" value="ECO:0007669"/>
    <property type="project" value="InterPro"/>
</dbReference>
<dbReference type="SUPFAM" id="SSF50447">
    <property type="entry name" value="Translation proteins"/>
    <property type="match status" value="1"/>
</dbReference>
<keyword evidence="10" id="KW-0251">Elongation factor</keyword>
<evidence type="ECO:0000256" key="2">
    <source>
        <dbReference type="ARBA" id="ARBA00015953"/>
    </source>
</evidence>
<dbReference type="Pfam" id="PF09107">
    <property type="entry name" value="WHD_3rd_SelB"/>
    <property type="match status" value="1"/>
</dbReference>
<organism evidence="10 11">
    <name type="scientific">Caloramator fervidus</name>
    <dbReference type="NCBI Taxonomy" id="29344"/>
    <lineage>
        <taxon>Bacteria</taxon>
        <taxon>Bacillati</taxon>
        <taxon>Bacillota</taxon>
        <taxon>Clostridia</taxon>
        <taxon>Eubacteriales</taxon>
        <taxon>Clostridiaceae</taxon>
        <taxon>Caloramator</taxon>
    </lineage>
</organism>
<dbReference type="InterPro" id="IPR036390">
    <property type="entry name" value="WH_DNA-bd_sf"/>
</dbReference>
<dbReference type="InterPro" id="IPR009000">
    <property type="entry name" value="Transl_B-barrel_sf"/>
</dbReference>
<dbReference type="GO" id="GO:0003924">
    <property type="term" value="F:GTPase activity"/>
    <property type="evidence" value="ECO:0007669"/>
    <property type="project" value="InterPro"/>
</dbReference>
<dbReference type="Proteomes" id="UP000242850">
    <property type="component" value="Unassembled WGS sequence"/>
</dbReference>
<dbReference type="GO" id="GO:0005829">
    <property type="term" value="C:cytosol"/>
    <property type="evidence" value="ECO:0007669"/>
    <property type="project" value="TreeGrafter"/>
</dbReference>
<evidence type="ECO:0000259" key="9">
    <source>
        <dbReference type="PROSITE" id="PS51722"/>
    </source>
</evidence>
<proteinExistence type="predicted"/>
<dbReference type="GO" id="GO:0005525">
    <property type="term" value="F:GTP binding"/>
    <property type="evidence" value="ECO:0007669"/>
    <property type="project" value="UniProtKB-KW"/>
</dbReference>
<evidence type="ECO:0000256" key="1">
    <source>
        <dbReference type="ARBA" id="ARBA00004496"/>
    </source>
</evidence>
<name>A0A1H5WLS0_9CLOT</name>
<accession>A0A1H5WLS0</accession>
<dbReference type="PANTHER" id="PTHR43721">
    <property type="entry name" value="ELONGATION FACTOR TU-RELATED"/>
    <property type="match status" value="1"/>
</dbReference>
<dbReference type="InterPro" id="IPR004535">
    <property type="entry name" value="Transl_elong_SelB"/>
</dbReference>
<dbReference type="SUPFAM" id="SSF46785">
    <property type="entry name" value="Winged helix' DNA-binding domain"/>
    <property type="match status" value="3"/>
</dbReference>
<dbReference type="CDD" id="cd15491">
    <property type="entry name" value="selB_III"/>
    <property type="match status" value="1"/>
</dbReference>
<evidence type="ECO:0000256" key="3">
    <source>
        <dbReference type="ARBA" id="ARBA00022490"/>
    </source>
</evidence>
<evidence type="ECO:0000313" key="11">
    <source>
        <dbReference type="Proteomes" id="UP000242850"/>
    </source>
</evidence>
<keyword evidence="3" id="KW-0963">Cytoplasm</keyword>
<sequence>MQHVIIGTAGHIDHGKTTLIKALTGRDTDTLKEEKERGISINLGFTYFDLPSGKRAGIVDVPGHERFIKNMLAGVTGIDIVLLVIAADEGVMPQTKEHLNILNLLDIKKGIVVITKKDLVDQEWLNMVIEDIKKEIENTFLKDAPIIPVSSYTKEGLKELVYMIDKLTMEMEDRDILTDFRLPIDRVFTVSGFGTVVTGTLISGTINEGDICKIYPKDIVTKVRGIQVHERPVKTAYAGQRVAVNLANVKKEDIERGDVLAKPDSMQVSMMIDCRLNYLSDAPHPLENRDRVRIYHGTSEILGRVYILDKEIVNPGEKALVQIRLESPIAAKRGDKYIIRTYSPMITVGGGTILDPNPLKHKAFDEKVIEDLLLKEKGDPKEIIEHTIKVNSKDFVGVKDITRILGKNYSNLNEILEELVKDKKVIKLDLGDDFVFIHYTYLMEIKNKVKHFLVEYHKNNPLKFGITKEELKIKVFGKDIKQRIYDRMLELLSYDTIKINGIYIALIDFELKFNSKQEKIKEDILKIFKDAKFQPPKPQEVIKGFAKDEIEAQRVFEALVDLGLLVKINEEIYLTAENFEAAKKMLIEFINKEGYITAAQYRDMIESSRKYAVAILEYFDSIKLTKRIEDRRYLI</sequence>
<dbReference type="PROSITE" id="PS51722">
    <property type="entry name" value="G_TR_2"/>
    <property type="match status" value="1"/>
</dbReference>
<feature type="domain" description="Tr-type G" evidence="9">
    <location>
        <begin position="1"/>
        <end position="172"/>
    </location>
</feature>
<gene>
    <name evidence="10" type="ORF">SAMN05660865_01517</name>
</gene>
<keyword evidence="5" id="KW-0648">Protein biosynthesis</keyword>
<dbReference type="Pfam" id="PF03144">
    <property type="entry name" value="GTP_EFTU_D2"/>
    <property type="match status" value="1"/>
</dbReference>
<dbReference type="CDD" id="cd04171">
    <property type="entry name" value="SelB"/>
    <property type="match status" value="1"/>
</dbReference>
<dbReference type="InterPro" id="IPR009001">
    <property type="entry name" value="Transl_elong_EF1A/Init_IF2_C"/>
</dbReference>
<evidence type="ECO:0000256" key="5">
    <source>
        <dbReference type="ARBA" id="ARBA00022917"/>
    </source>
</evidence>
<dbReference type="Gene3D" id="3.40.50.300">
    <property type="entry name" value="P-loop containing nucleotide triphosphate hydrolases"/>
    <property type="match status" value="1"/>
</dbReference>
<evidence type="ECO:0000256" key="6">
    <source>
        <dbReference type="ARBA" id="ARBA00023134"/>
    </source>
</evidence>
<dbReference type="GO" id="GO:0003746">
    <property type="term" value="F:translation elongation factor activity"/>
    <property type="evidence" value="ECO:0007669"/>
    <property type="project" value="UniProtKB-KW"/>
</dbReference>
<dbReference type="Gene3D" id="2.40.30.10">
    <property type="entry name" value="Translation factors"/>
    <property type="match status" value="2"/>
</dbReference>
<dbReference type="InterPro" id="IPR031157">
    <property type="entry name" value="G_TR_CS"/>
</dbReference>
<dbReference type="NCBIfam" id="TIGR00231">
    <property type="entry name" value="small_GTP"/>
    <property type="match status" value="1"/>
</dbReference>
<reference evidence="11" key="1">
    <citation type="submission" date="2016-10" db="EMBL/GenBank/DDBJ databases">
        <authorList>
            <person name="Varghese N."/>
            <person name="Submissions S."/>
        </authorList>
    </citation>
    <scope>NUCLEOTIDE SEQUENCE [LARGE SCALE GENOMIC DNA]</scope>
    <source>
        <strain evidence="11">DSM 5463</strain>
    </source>
</reference>
<dbReference type="OrthoDB" id="9804504at2"/>
<evidence type="ECO:0000256" key="4">
    <source>
        <dbReference type="ARBA" id="ARBA00022741"/>
    </source>
</evidence>
<keyword evidence="11" id="KW-1185">Reference proteome</keyword>
<keyword evidence="6" id="KW-0342">GTP-binding</keyword>
<dbReference type="PROSITE" id="PS00301">
    <property type="entry name" value="G_TR_1"/>
    <property type="match status" value="1"/>
</dbReference>
<dbReference type="FunFam" id="3.40.50.300:FF:001064">
    <property type="entry name" value="Selenocysteine-specific translation elongation factor"/>
    <property type="match status" value="1"/>
</dbReference>
<comment type="function">
    <text evidence="7">Translation factor necessary for the incorporation of selenocysteine into proteins. It probably replaces EF-Tu for the insertion of selenocysteine directed by the UGA codon. SelB binds GTP and GDP.</text>
</comment>
<dbReference type="InterPro" id="IPR005225">
    <property type="entry name" value="Small_GTP-bd"/>
</dbReference>
<keyword evidence="4" id="KW-0547">Nucleotide-binding</keyword>
<dbReference type="InterPro" id="IPR057335">
    <property type="entry name" value="Beta-barrel_SelB"/>
</dbReference>
<dbReference type="Pfam" id="PF09106">
    <property type="entry name" value="WHD_2nd_SelB"/>
    <property type="match status" value="1"/>
</dbReference>
<dbReference type="AlphaFoldDB" id="A0A1H5WLS0"/>
<dbReference type="Pfam" id="PF00009">
    <property type="entry name" value="GTP_EFTU"/>
    <property type="match status" value="1"/>
</dbReference>
<dbReference type="PANTHER" id="PTHR43721:SF22">
    <property type="entry name" value="ELONGATION FACTOR TU, MITOCHONDRIAL"/>
    <property type="match status" value="1"/>
</dbReference>
<dbReference type="InterPro" id="IPR004161">
    <property type="entry name" value="EFTu-like_2"/>
</dbReference>